<reference evidence="2 3" key="1">
    <citation type="journal article" date="2017" name="BMC Genomics">
        <title>Genome sequencing of 39 Akkermansia muciniphila isolates reveals its population structure, genomic and functional diverisity, and global distribution in mammalian gut microbiotas.</title>
        <authorList>
            <person name="Guo X."/>
            <person name="Li S."/>
            <person name="Zhang J."/>
            <person name="Wu F."/>
            <person name="Li X."/>
            <person name="Wu D."/>
            <person name="Zhang M."/>
            <person name="Ou Z."/>
            <person name="Jie Z."/>
            <person name="Yan Q."/>
            <person name="Li P."/>
            <person name="Yi J."/>
            <person name="Peng Y."/>
        </authorList>
    </citation>
    <scope>NUCLEOTIDE SEQUENCE [LARGE SCALE GENOMIC DNA]</scope>
    <source>
        <strain evidence="2 3">GP43</strain>
    </source>
</reference>
<dbReference type="RefSeq" id="WP_102735435.1">
    <property type="nucleotide sequence ID" value="NZ_CP024736.1"/>
</dbReference>
<evidence type="ECO:0000313" key="3">
    <source>
        <dbReference type="Proteomes" id="UP000235914"/>
    </source>
</evidence>
<organism evidence="2 3">
    <name type="scientific">Akkermansia muciniphila</name>
    <dbReference type="NCBI Taxonomy" id="239935"/>
    <lineage>
        <taxon>Bacteria</taxon>
        <taxon>Pseudomonadati</taxon>
        <taxon>Verrucomicrobiota</taxon>
        <taxon>Verrucomicrobiia</taxon>
        <taxon>Verrucomicrobiales</taxon>
        <taxon>Akkermansiaceae</taxon>
        <taxon>Akkermansia</taxon>
    </lineage>
</organism>
<evidence type="ECO:0000259" key="1">
    <source>
        <dbReference type="Pfam" id="PF14020"/>
    </source>
</evidence>
<dbReference type="Pfam" id="PF14020">
    <property type="entry name" value="DUF4236"/>
    <property type="match status" value="1"/>
</dbReference>
<dbReference type="AlphaFoldDB" id="A0AAP8T9P6"/>
<proteinExistence type="predicted"/>
<sequence length="75" mass="8378">MFIRFYRRIPLIPGILWLNISRGGFSLTTGTTGRKITANKHGIRLHLGWPGTGLGIGHFISYDAVQKLITSLKNK</sequence>
<dbReference type="EMBL" id="PJKN01000002">
    <property type="protein sequence ID" value="PNC56803.1"/>
    <property type="molecule type" value="Genomic_DNA"/>
</dbReference>
<dbReference type="Proteomes" id="UP000235914">
    <property type="component" value="Unassembled WGS sequence"/>
</dbReference>
<protein>
    <recommendedName>
        <fullName evidence="1">DUF4236 domain-containing protein</fullName>
    </recommendedName>
</protein>
<feature type="domain" description="DUF4236" evidence="1">
    <location>
        <begin position="4"/>
        <end position="54"/>
    </location>
</feature>
<gene>
    <name evidence="2" type="ORF">CXU09_04300</name>
</gene>
<comment type="caution">
    <text evidence="2">The sequence shown here is derived from an EMBL/GenBank/DDBJ whole genome shotgun (WGS) entry which is preliminary data.</text>
</comment>
<accession>A0AAP8T9P6</accession>
<evidence type="ECO:0000313" key="2">
    <source>
        <dbReference type="EMBL" id="PNC56803.1"/>
    </source>
</evidence>
<name>A0AAP8T9P6_9BACT</name>
<dbReference type="InterPro" id="IPR025330">
    <property type="entry name" value="DUF4236"/>
</dbReference>